<gene>
    <name evidence="1" type="ORF">ACFSX3_07180</name>
</gene>
<dbReference type="PANTHER" id="PTHR10443">
    <property type="entry name" value="MICROSOMAL DIPEPTIDASE"/>
    <property type="match status" value="1"/>
</dbReference>
<dbReference type="InterPro" id="IPR032466">
    <property type="entry name" value="Metal_Hydrolase"/>
</dbReference>
<dbReference type="PANTHER" id="PTHR10443:SF12">
    <property type="entry name" value="DIPEPTIDASE"/>
    <property type="match status" value="1"/>
</dbReference>
<dbReference type="InterPro" id="IPR008257">
    <property type="entry name" value="Pept_M19"/>
</dbReference>
<dbReference type="SUPFAM" id="SSF51556">
    <property type="entry name" value="Metallo-dependent hydrolases"/>
    <property type="match status" value="1"/>
</dbReference>
<dbReference type="EMBL" id="JBHUKY010000017">
    <property type="protein sequence ID" value="MFD2409646.1"/>
    <property type="molecule type" value="Genomic_DNA"/>
</dbReference>
<protein>
    <submittedName>
        <fullName evidence="1">Dipeptidase</fullName>
    </submittedName>
</protein>
<evidence type="ECO:0000313" key="1">
    <source>
        <dbReference type="EMBL" id="MFD2409646.1"/>
    </source>
</evidence>
<organism evidence="1 2">
    <name type="scientific">Paenibacillus rhizoplanae</name>
    <dbReference type="NCBI Taxonomy" id="1917181"/>
    <lineage>
        <taxon>Bacteria</taxon>
        <taxon>Bacillati</taxon>
        <taxon>Bacillota</taxon>
        <taxon>Bacilli</taxon>
        <taxon>Bacillales</taxon>
        <taxon>Paenibacillaceae</taxon>
        <taxon>Paenibacillus</taxon>
    </lineage>
</organism>
<reference evidence="2" key="1">
    <citation type="journal article" date="2019" name="Int. J. Syst. Evol. Microbiol.">
        <title>The Global Catalogue of Microorganisms (GCM) 10K type strain sequencing project: providing services to taxonomists for standard genome sequencing and annotation.</title>
        <authorList>
            <consortium name="The Broad Institute Genomics Platform"/>
            <consortium name="The Broad Institute Genome Sequencing Center for Infectious Disease"/>
            <person name="Wu L."/>
            <person name="Ma J."/>
        </authorList>
    </citation>
    <scope>NUCLEOTIDE SEQUENCE [LARGE SCALE GENOMIC DNA]</scope>
    <source>
        <strain evidence="2">CCM 8725</strain>
    </source>
</reference>
<name>A0ABW5F5W6_9BACL</name>
<sequence length="327" mass="36422">MAKNRKLKVADFHCDALSKLQANPKIDFKNDPCLDVTAERLAEGNVELQVFAIYLSAVRGRAKFEDILGQIECFHQKVAGQGGLQWLRWKEEAMESGLTAPAFGMLSLEGVDGLEGNLFYAQLCFELGVRCLGITWNYANWAADGVLERRNGGFTEQGRKLIEWCNRSGMLLDVSHLAPAGFWELLELSTRPFIASHSNCAAVCTHPRNLSDDQLKALIVKDGRIGLTFVPWFVRDGGGAKREDMRRHIEHVCGLGGSGQLMFGSDFDGIDSWVEGLEHPGQYAEFADLLLKYYPEADVRGWLYENALGFLREQLPSSAGNASFLER</sequence>
<dbReference type="Gene3D" id="3.20.20.140">
    <property type="entry name" value="Metal-dependent hydrolases"/>
    <property type="match status" value="1"/>
</dbReference>
<evidence type="ECO:0000313" key="2">
    <source>
        <dbReference type="Proteomes" id="UP001597448"/>
    </source>
</evidence>
<dbReference type="Proteomes" id="UP001597448">
    <property type="component" value="Unassembled WGS sequence"/>
</dbReference>
<proteinExistence type="predicted"/>
<comment type="caution">
    <text evidence="1">The sequence shown here is derived from an EMBL/GenBank/DDBJ whole genome shotgun (WGS) entry which is preliminary data.</text>
</comment>
<dbReference type="Pfam" id="PF01244">
    <property type="entry name" value="Peptidase_M19"/>
    <property type="match status" value="1"/>
</dbReference>
<dbReference type="PROSITE" id="PS51365">
    <property type="entry name" value="RENAL_DIPEPTIDASE_2"/>
    <property type="match status" value="1"/>
</dbReference>
<dbReference type="RefSeq" id="WP_209992776.1">
    <property type="nucleotide sequence ID" value="NZ_JBHUKY010000017.1"/>
</dbReference>
<accession>A0ABW5F5W6</accession>
<keyword evidence="2" id="KW-1185">Reference proteome</keyword>